<evidence type="ECO:0000256" key="2">
    <source>
        <dbReference type="ARBA" id="ARBA00006212"/>
    </source>
</evidence>
<evidence type="ECO:0000259" key="5">
    <source>
        <dbReference type="Pfam" id="PF03811"/>
    </source>
</evidence>
<keyword evidence="4" id="KW-0233">DNA recombination</keyword>
<reference evidence="8" key="1">
    <citation type="journal article" date="2019" name="Int. J. Syst. Evol. Microbiol.">
        <title>The Global Catalogue of Microorganisms (GCM) 10K type strain sequencing project: providing services to taxonomists for standard genome sequencing and annotation.</title>
        <authorList>
            <consortium name="The Broad Institute Genomics Platform"/>
            <consortium name="The Broad Institute Genome Sequencing Center for Infectious Disease"/>
            <person name="Wu L."/>
            <person name="Ma J."/>
        </authorList>
    </citation>
    <scope>NUCLEOTIDE SEQUENCE [LARGE SCALE GENOMIC DNA]</scope>
    <source>
        <strain evidence="8">JCM 17214</strain>
    </source>
</reference>
<comment type="function">
    <text evidence="1">Absolutely required for transposition of IS1.</text>
</comment>
<dbReference type="InterPro" id="IPR024431">
    <property type="entry name" value="InsA_HTH_dom"/>
</dbReference>
<name>A0ABP7NX27_9BACT</name>
<dbReference type="Pfam" id="PF12759">
    <property type="entry name" value="HTH_Tnp_IS1"/>
    <property type="match status" value="1"/>
</dbReference>
<evidence type="ECO:0000256" key="1">
    <source>
        <dbReference type="ARBA" id="ARBA00004091"/>
    </source>
</evidence>
<comment type="similarity">
    <text evidence="2">Belongs to the IS1 elements InsA family.</text>
</comment>
<keyword evidence="3" id="KW-0815">Transposition</keyword>
<feature type="domain" description="InsA N-terminal zinc ribbon" evidence="5">
    <location>
        <begin position="6"/>
        <end position="36"/>
    </location>
</feature>
<protein>
    <recommendedName>
        <fullName evidence="9">IS1 family transposase</fullName>
    </recommendedName>
</protein>
<dbReference type="RefSeq" id="WP_345117969.1">
    <property type="nucleotide sequence ID" value="NZ_BAABDH010000114.1"/>
</dbReference>
<dbReference type="Proteomes" id="UP001499909">
    <property type="component" value="Unassembled WGS sequence"/>
</dbReference>
<sequence>MVYEAVVCPYCLQPEAVYRHGRTADGRQGYRCTACRRRFHLHYKHTGCQAGTADKIEELALNGSGIRDTARVLGISPQTVMAQLKKRSSS</sequence>
<dbReference type="InterPro" id="IPR051252">
    <property type="entry name" value="IS1_transposase_InsA"/>
</dbReference>
<dbReference type="InterPro" id="IPR003220">
    <property type="entry name" value="InsA_N_dom_Znf"/>
</dbReference>
<organism evidence="7 8">
    <name type="scientific">Hymenobacter algoricola</name>
    <dbReference type="NCBI Taxonomy" id="486267"/>
    <lineage>
        <taxon>Bacteria</taxon>
        <taxon>Pseudomonadati</taxon>
        <taxon>Bacteroidota</taxon>
        <taxon>Cytophagia</taxon>
        <taxon>Cytophagales</taxon>
        <taxon>Hymenobacteraceae</taxon>
        <taxon>Hymenobacter</taxon>
    </lineage>
</organism>
<dbReference type="Pfam" id="PF03811">
    <property type="entry name" value="Zn_ribbon_InsA"/>
    <property type="match status" value="1"/>
</dbReference>
<dbReference type="EMBL" id="BAABDH010000114">
    <property type="protein sequence ID" value="GAA3955745.1"/>
    <property type="molecule type" value="Genomic_DNA"/>
</dbReference>
<evidence type="ECO:0000259" key="6">
    <source>
        <dbReference type="Pfam" id="PF12759"/>
    </source>
</evidence>
<accession>A0ABP7NX27</accession>
<proteinExistence type="inferred from homology"/>
<dbReference type="PANTHER" id="PTHR47923:SF1">
    <property type="entry name" value="INSERTION ELEMENT IS1 1 PROTEIN INSA-RELATED"/>
    <property type="match status" value="1"/>
</dbReference>
<evidence type="ECO:0008006" key="9">
    <source>
        <dbReference type="Google" id="ProtNLM"/>
    </source>
</evidence>
<evidence type="ECO:0000313" key="8">
    <source>
        <dbReference type="Proteomes" id="UP001499909"/>
    </source>
</evidence>
<evidence type="ECO:0000313" key="7">
    <source>
        <dbReference type="EMBL" id="GAA3955745.1"/>
    </source>
</evidence>
<evidence type="ECO:0000256" key="4">
    <source>
        <dbReference type="ARBA" id="ARBA00023172"/>
    </source>
</evidence>
<feature type="domain" description="Insertion element IS1 protein InsA helix-turn-helix" evidence="6">
    <location>
        <begin position="43"/>
        <end position="86"/>
    </location>
</feature>
<keyword evidence="8" id="KW-1185">Reference proteome</keyword>
<gene>
    <name evidence="7" type="ORF">GCM10022406_41420</name>
</gene>
<evidence type="ECO:0000256" key="3">
    <source>
        <dbReference type="ARBA" id="ARBA00022578"/>
    </source>
</evidence>
<dbReference type="PANTHER" id="PTHR47923">
    <property type="entry name" value="INSERTION ELEMENT IS1 1 PROTEIN INSA-RELATED"/>
    <property type="match status" value="1"/>
</dbReference>
<comment type="caution">
    <text evidence="7">The sequence shown here is derived from an EMBL/GenBank/DDBJ whole genome shotgun (WGS) entry which is preliminary data.</text>
</comment>